<dbReference type="Pfam" id="PF03091">
    <property type="entry name" value="CutA1"/>
    <property type="match status" value="1"/>
</dbReference>
<gene>
    <name evidence="2" type="ORF">METZ01_LOCUS31170</name>
</gene>
<dbReference type="InterPro" id="IPR015867">
    <property type="entry name" value="N-reg_PII/ATP_PRibTrfase_C"/>
</dbReference>
<reference evidence="2" key="1">
    <citation type="submission" date="2018-05" db="EMBL/GenBank/DDBJ databases">
        <authorList>
            <person name="Lanie J.A."/>
            <person name="Ng W.-L."/>
            <person name="Kazmierczak K.M."/>
            <person name="Andrzejewski T.M."/>
            <person name="Davidsen T.M."/>
            <person name="Wayne K.J."/>
            <person name="Tettelin H."/>
            <person name="Glass J.I."/>
            <person name="Rusch D."/>
            <person name="Podicherti R."/>
            <person name="Tsui H.-C.T."/>
            <person name="Winkler M.E."/>
        </authorList>
    </citation>
    <scope>NUCLEOTIDE SEQUENCE</scope>
</reference>
<dbReference type="InterPro" id="IPR004323">
    <property type="entry name" value="Ion_tolerance_CutA"/>
</dbReference>
<dbReference type="InterPro" id="IPR011322">
    <property type="entry name" value="N-reg_PII-like_a/b"/>
</dbReference>
<dbReference type="GO" id="GO:0005507">
    <property type="term" value="F:copper ion binding"/>
    <property type="evidence" value="ECO:0007669"/>
    <property type="project" value="TreeGrafter"/>
</dbReference>
<sequence length="107" mass="12275">MISKPITVFTTTDSLEEARKLAQTVVGKKLAACAQISEIESFYTWENEVQNESEFRILFKTTRERYKDVEKAILELHSYDLPAIYAVDIDDIHEPFGEWIADNSTGN</sequence>
<evidence type="ECO:0008006" key="3">
    <source>
        <dbReference type="Google" id="ProtNLM"/>
    </source>
</evidence>
<dbReference type="EMBL" id="UINC01001349">
    <property type="protein sequence ID" value="SUZ78316.1"/>
    <property type="molecule type" value="Genomic_DNA"/>
</dbReference>
<accession>A0A381QG90</accession>
<dbReference type="GO" id="GO:0010038">
    <property type="term" value="P:response to metal ion"/>
    <property type="evidence" value="ECO:0007669"/>
    <property type="project" value="InterPro"/>
</dbReference>
<name>A0A381QG90_9ZZZZ</name>
<proteinExistence type="inferred from homology"/>
<protein>
    <recommendedName>
        <fullName evidence="3">Divalent-cation tolerance protein CutA</fullName>
    </recommendedName>
</protein>
<evidence type="ECO:0000256" key="1">
    <source>
        <dbReference type="ARBA" id="ARBA00010169"/>
    </source>
</evidence>
<dbReference type="Gene3D" id="3.30.70.120">
    <property type="match status" value="1"/>
</dbReference>
<dbReference type="PANTHER" id="PTHR23419">
    <property type="entry name" value="DIVALENT CATION TOLERANCE CUTA-RELATED"/>
    <property type="match status" value="1"/>
</dbReference>
<dbReference type="PANTHER" id="PTHR23419:SF8">
    <property type="entry name" value="FI09726P"/>
    <property type="match status" value="1"/>
</dbReference>
<evidence type="ECO:0000313" key="2">
    <source>
        <dbReference type="EMBL" id="SUZ78316.1"/>
    </source>
</evidence>
<dbReference type="SUPFAM" id="SSF54913">
    <property type="entry name" value="GlnB-like"/>
    <property type="match status" value="1"/>
</dbReference>
<comment type="similarity">
    <text evidence="1">Belongs to the CutA family.</text>
</comment>
<dbReference type="AlphaFoldDB" id="A0A381QG90"/>
<organism evidence="2">
    <name type="scientific">marine metagenome</name>
    <dbReference type="NCBI Taxonomy" id="408172"/>
    <lineage>
        <taxon>unclassified sequences</taxon>
        <taxon>metagenomes</taxon>
        <taxon>ecological metagenomes</taxon>
    </lineage>
</organism>